<evidence type="ECO:0008006" key="4">
    <source>
        <dbReference type="Google" id="ProtNLM"/>
    </source>
</evidence>
<dbReference type="RefSeq" id="WP_214377650.1">
    <property type="nucleotide sequence ID" value="NZ_CP075566.1"/>
</dbReference>
<gene>
    <name evidence="2" type="ORF">KJF94_18295</name>
</gene>
<protein>
    <recommendedName>
        <fullName evidence="4">LPS export ABC transporter periplasmic protein LptC</fullName>
    </recommendedName>
</protein>
<feature type="region of interest" description="Disordered" evidence="1">
    <location>
        <begin position="76"/>
        <end position="114"/>
    </location>
</feature>
<keyword evidence="3" id="KW-1185">Reference proteome</keyword>
<sequence length="138" mass="14791">MHRKIFSGLALFVLAIYVMHTRTDLPVETPKPLYDRVSALPFGSIREGNNRARVLARSGAEHGTVQVTFDATAHVDASPLASSGDEHATDQVRSDDADPMNVGASAISGAEHRTDQVEFNQAKYKIGGIGSDAVAMLK</sequence>
<accession>A0ABX8EQT3</accession>
<reference evidence="2 3" key="1">
    <citation type="submission" date="2021-05" db="EMBL/GenBank/DDBJ databases">
        <title>Complete genome of the cytokinin-producing biocontrol strain Pseudomonas fluorescens G20-18.</title>
        <authorList>
            <person name="Nielsen T.K."/>
            <person name="Mekureyaw M.F."/>
            <person name="Hansen L.H."/>
            <person name="Nicolaisen M.H."/>
            <person name="Roitsch T.G."/>
            <person name="Hennessy R.C."/>
        </authorList>
    </citation>
    <scope>NUCLEOTIDE SEQUENCE [LARGE SCALE GENOMIC DNA]</scope>
    <source>
        <strain evidence="2 3">G20-18</strain>
    </source>
</reference>
<evidence type="ECO:0000313" key="2">
    <source>
        <dbReference type="EMBL" id="QVW21837.1"/>
    </source>
</evidence>
<evidence type="ECO:0000313" key="3">
    <source>
        <dbReference type="Proteomes" id="UP000681155"/>
    </source>
</evidence>
<feature type="compositionally biased region" description="Basic and acidic residues" evidence="1">
    <location>
        <begin position="84"/>
        <end position="96"/>
    </location>
</feature>
<name>A0ABX8EQT3_9PSED</name>
<proteinExistence type="predicted"/>
<organism evidence="2 3">
    <name type="scientific">Pseudomonas hormoni</name>
    <dbReference type="NCBI Taxonomy" id="3093767"/>
    <lineage>
        <taxon>Bacteria</taxon>
        <taxon>Pseudomonadati</taxon>
        <taxon>Pseudomonadota</taxon>
        <taxon>Gammaproteobacteria</taxon>
        <taxon>Pseudomonadales</taxon>
        <taxon>Pseudomonadaceae</taxon>
        <taxon>Pseudomonas</taxon>
    </lineage>
</organism>
<dbReference type="EMBL" id="CP075566">
    <property type="protein sequence ID" value="QVW21837.1"/>
    <property type="molecule type" value="Genomic_DNA"/>
</dbReference>
<dbReference type="Proteomes" id="UP000681155">
    <property type="component" value="Chromosome"/>
</dbReference>
<evidence type="ECO:0000256" key="1">
    <source>
        <dbReference type="SAM" id="MobiDB-lite"/>
    </source>
</evidence>